<protein>
    <submittedName>
        <fullName evidence="1">Uncharacterized protein</fullName>
    </submittedName>
</protein>
<sequence>MTNNLFSGNTEPSGYLSYSGNSVTFVELANVATSLPILVEPGKIYRVTPDGGTASRFRLRENLEGGASRANASVADGNWTEHFYVAGADVVTVEIYYKNTTDTATGLVFVEAEAKPIEATGFVGSIGAPNLIPAFAARLELDLDKKAERVILFDRQSGEMLDHFFVKPMSSASVDGYLVNVTLPVKYSLGPSVTCVLFDDNLDYSGAVMDGIQCDVTDLSS</sequence>
<dbReference type="RefSeq" id="WP_010385541.1">
    <property type="nucleotide sequence ID" value="NZ_AHCD03000034.1"/>
</dbReference>
<dbReference type="EMBL" id="AHCD03000034">
    <property type="protein sequence ID" value="KAF7787204.1"/>
    <property type="molecule type" value="Genomic_DNA"/>
</dbReference>
<reference evidence="1 2" key="1">
    <citation type="journal article" date="2012" name="J. Bacteriol.">
        <title>Genome sequence of the cycloprodigiosin-producing bacterial strain Pseudoalteromonas rubra ATCC 29570(T).</title>
        <authorList>
            <person name="Xie B.B."/>
            <person name="Shu Y.L."/>
            <person name="Qin Q.L."/>
            <person name="Rong J.C."/>
            <person name="Zhang X.Y."/>
            <person name="Chen X.L."/>
            <person name="Zhou B.C."/>
            <person name="Zhang Y.Z."/>
        </authorList>
    </citation>
    <scope>NUCLEOTIDE SEQUENCE [LARGE SCALE GENOMIC DNA]</scope>
    <source>
        <strain evidence="1 2">DSM 6842</strain>
    </source>
</reference>
<gene>
    <name evidence="1" type="ORF">PRUB_a4084</name>
</gene>
<evidence type="ECO:0000313" key="1">
    <source>
        <dbReference type="EMBL" id="KAF7787204.1"/>
    </source>
</evidence>
<organism evidence="1 2">
    <name type="scientific">Pseudoalteromonas rubra</name>
    <dbReference type="NCBI Taxonomy" id="43658"/>
    <lineage>
        <taxon>Bacteria</taxon>
        <taxon>Pseudomonadati</taxon>
        <taxon>Pseudomonadota</taxon>
        <taxon>Gammaproteobacteria</taxon>
        <taxon>Alteromonadales</taxon>
        <taxon>Pseudoalteromonadaceae</taxon>
        <taxon>Pseudoalteromonas</taxon>
    </lineage>
</organism>
<proteinExistence type="predicted"/>
<comment type="caution">
    <text evidence="1">The sequence shown here is derived from an EMBL/GenBank/DDBJ whole genome shotgun (WGS) entry which is preliminary data.</text>
</comment>
<name>A0A8T0C8V8_9GAMM</name>
<dbReference type="Proteomes" id="UP000016480">
    <property type="component" value="Unassembled WGS sequence"/>
</dbReference>
<dbReference type="GeneID" id="61357858"/>
<dbReference type="AlphaFoldDB" id="A0A8T0C8V8"/>
<accession>A0A8T0C8V8</accession>
<evidence type="ECO:0000313" key="2">
    <source>
        <dbReference type="Proteomes" id="UP000016480"/>
    </source>
</evidence>